<comment type="caution">
    <text evidence="1">The sequence shown here is derived from an EMBL/GenBank/DDBJ whole genome shotgun (WGS) entry which is preliminary data.</text>
</comment>
<evidence type="ECO:0000313" key="1">
    <source>
        <dbReference type="EMBL" id="PIL46000.1"/>
    </source>
</evidence>
<dbReference type="Proteomes" id="UP000230390">
    <property type="component" value="Unassembled WGS sequence"/>
</dbReference>
<name>A0A2G8TIY0_9BURK</name>
<evidence type="ECO:0000313" key="2">
    <source>
        <dbReference type="Proteomes" id="UP000230390"/>
    </source>
</evidence>
<sequence length="62" mass="7247">MDETTYERRDVRSRDIVDHAISVQETHNTMSALEYMKSHDVAAEVIERVLLGPDRRRAIEAY</sequence>
<protein>
    <submittedName>
        <fullName evidence="1">Uncharacterized protein</fullName>
    </submittedName>
</protein>
<reference evidence="1 2" key="1">
    <citation type="submission" date="2017-10" db="EMBL/GenBank/DDBJ databases">
        <title>Massilia psychrophilum sp. nov., a novel purple-pigmented bacterium isolated from Tianshan glacier, Xinjiang Municipality, China.</title>
        <authorList>
            <person name="Wang H."/>
        </authorList>
    </citation>
    <scope>NUCLEOTIDE SEQUENCE [LARGE SCALE GENOMIC DNA]</scope>
    <source>
        <strain evidence="1 2">JCM 30074</strain>
    </source>
</reference>
<organism evidence="1 2">
    <name type="scientific">Massilia eurypsychrophila</name>
    <dbReference type="NCBI Taxonomy" id="1485217"/>
    <lineage>
        <taxon>Bacteria</taxon>
        <taxon>Pseudomonadati</taxon>
        <taxon>Pseudomonadota</taxon>
        <taxon>Betaproteobacteria</taxon>
        <taxon>Burkholderiales</taxon>
        <taxon>Oxalobacteraceae</taxon>
        <taxon>Telluria group</taxon>
        <taxon>Massilia</taxon>
    </lineage>
</organism>
<accession>A0A2G8TIY0</accession>
<dbReference type="EMBL" id="PDOC01000003">
    <property type="protein sequence ID" value="PIL46000.1"/>
    <property type="molecule type" value="Genomic_DNA"/>
</dbReference>
<dbReference type="AlphaFoldDB" id="A0A2G8TIY0"/>
<keyword evidence="2" id="KW-1185">Reference proteome</keyword>
<dbReference type="OrthoDB" id="8758303at2"/>
<gene>
    <name evidence="1" type="ORF">CR105_06540</name>
</gene>
<proteinExistence type="predicted"/>